<evidence type="ECO:0000259" key="1">
    <source>
        <dbReference type="Pfam" id="PF09862"/>
    </source>
</evidence>
<organism evidence="2 3">
    <name type="scientific">Arcticibacter svalbardensis MN12-7</name>
    <dbReference type="NCBI Taxonomy" id="1150600"/>
    <lineage>
        <taxon>Bacteria</taxon>
        <taxon>Pseudomonadati</taxon>
        <taxon>Bacteroidota</taxon>
        <taxon>Sphingobacteriia</taxon>
        <taxon>Sphingobacteriales</taxon>
        <taxon>Sphingobacteriaceae</taxon>
        <taxon>Arcticibacter</taxon>
    </lineage>
</organism>
<evidence type="ECO:0000313" key="3">
    <source>
        <dbReference type="Proteomes" id="UP000014174"/>
    </source>
</evidence>
<gene>
    <name evidence="2" type="ORF">ADIARSV_2566</name>
</gene>
<accession>R9GRZ6</accession>
<dbReference type="EMBL" id="AQPN01000090">
    <property type="protein sequence ID" value="EOR94325.1"/>
    <property type="molecule type" value="Genomic_DNA"/>
</dbReference>
<dbReference type="InterPro" id="IPR016032">
    <property type="entry name" value="Sig_transdc_resp-reg_C-effctor"/>
</dbReference>
<feature type="domain" description="DUF2089" evidence="1">
    <location>
        <begin position="25"/>
        <end position="69"/>
    </location>
</feature>
<dbReference type="GO" id="GO:0003677">
    <property type="term" value="F:DNA binding"/>
    <property type="evidence" value="ECO:0007669"/>
    <property type="project" value="InterPro"/>
</dbReference>
<comment type="caution">
    <text evidence="2">The sequence shown here is derived from an EMBL/GenBank/DDBJ whole genome shotgun (WGS) entry which is preliminary data.</text>
</comment>
<dbReference type="eggNOG" id="COG3877">
    <property type="taxonomic scope" value="Bacteria"/>
</dbReference>
<dbReference type="Pfam" id="PF09862">
    <property type="entry name" value="DUF2089"/>
    <property type="match status" value="1"/>
</dbReference>
<evidence type="ECO:0000313" key="2">
    <source>
        <dbReference type="EMBL" id="EOR94325.1"/>
    </source>
</evidence>
<dbReference type="GO" id="GO:0006355">
    <property type="term" value="P:regulation of DNA-templated transcription"/>
    <property type="evidence" value="ECO:0007669"/>
    <property type="project" value="InterPro"/>
</dbReference>
<dbReference type="Proteomes" id="UP000014174">
    <property type="component" value="Unassembled WGS sequence"/>
</dbReference>
<dbReference type="PATRIC" id="fig|1150600.3.peg.2540"/>
<reference evidence="2 3" key="1">
    <citation type="journal article" date="2013" name="Genome Announc.">
        <title>Draft Genome Sequence of Arcticibacter svalbardensis Strain MN12-7T, a Member of the Family Sphingobacteriaceae Isolated from an Arctic Soil Sample.</title>
        <authorList>
            <person name="Shivaji S."/>
            <person name="Ara S."/>
            <person name="Prasad S."/>
            <person name="Manasa B.P."/>
            <person name="Begum Z."/>
            <person name="Singh A."/>
            <person name="Kumar Pinnaka A."/>
        </authorList>
    </citation>
    <scope>NUCLEOTIDE SEQUENCE [LARGE SCALE GENOMIC DNA]</scope>
    <source>
        <strain evidence="2 3">MN12-7</strain>
    </source>
</reference>
<name>R9GRZ6_9SPHI</name>
<proteinExistence type="predicted"/>
<sequence length="76" mass="8371">MTSLGCTTCETTVSGKFPLPILARLAPDEQKFILDFVKSSGSLKVMAQQLGLSYPTVRNLLDDIIVKLQENEKSKL</sequence>
<dbReference type="SUPFAM" id="SSF46894">
    <property type="entry name" value="C-terminal effector domain of the bipartite response regulators"/>
    <property type="match status" value="1"/>
</dbReference>
<dbReference type="InterPro" id="IPR018658">
    <property type="entry name" value="DUF2089"/>
</dbReference>
<dbReference type="AlphaFoldDB" id="R9GRZ6"/>
<protein>
    <recommendedName>
        <fullName evidence="1">DUF2089 domain-containing protein</fullName>
    </recommendedName>
</protein>
<dbReference type="STRING" id="1150600.ADIARSV_2566"/>
<keyword evidence="3" id="KW-1185">Reference proteome</keyword>